<gene>
    <name evidence="2" type="ORF">GCM10022216_23460</name>
</gene>
<dbReference type="EMBL" id="BAAAZI010000010">
    <property type="protein sequence ID" value="GAA4142481.1"/>
    <property type="molecule type" value="Genomic_DNA"/>
</dbReference>
<evidence type="ECO:0000313" key="2">
    <source>
        <dbReference type="EMBL" id="GAA4142481.1"/>
    </source>
</evidence>
<accession>A0ABP7YWH0</accession>
<reference evidence="3" key="1">
    <citation type="journal article" date="2019" name="Int. J. Syst. Evol. Microbiol.">
        <title>The Global Catalogue of Microorganisms (GCM) 10K type strain sequencing project: providing services to taxonomists for standard genome sequencing and annotation.</title>
        <authorList>
            <consortium name="The Broad Institute Genomics Platform"/>
            <consortium name="The Broad Institute Genome Sequencing Center for Infectious Disease"/>
            <person name="Wu L."/>
            <person name="Ma J."/>
        </authorList>
    </citation>
    <scope>NUCLEOTIDE SEQUENCE [LARGE SCALE GENOMIC DNA]</scope>
    <source>
        <strain evidence="3">JCM 16704</strain>
    </source>
</reference>
<dbReference type="RefSeq" id="WP_344674917.1">
    <property type="nucleotide sequence ID" value="NZ_BAAAZI010000010.1"/>
</dbReference>
<protein>
    <recommendedName>
        <fullName evidence="1">Secretion system C-terminal sorting domain-containing protein</fullName>
    </recommendedName>
</protein>
<sequence length="152" mass="16876">MKLGFRKLAQYILVNIALGATLLSYTYASNTSKFILENSPIKDIEIVSSTAINVGTSNLLAEENDKIINNVKVYYNPIAEQISVNFKLSKEYNVVIKVMDALGNEVLNLHNANLEAGLQNLNFDTQQKLSEGFYFVRVGAGTESVVKRISVR</sequence>
<dbReference type="InterPro" id="IPR026444">
    <property type="entry name" value="Secre_tail"/>
</dbReference>
<dbReference type="NCBIfam" id="TIGR04183">
    <property type="entry name" value="Por_Secre_tail"/>
    <property type="match status" value="1"/>
</dbReference>
<dbReference type="Gene3D" id="2.60.40.4070">
    <property type="match status" value="1"/>
</dbReference>
<keyword evidence="3" id="KW-1185">Reference proteome</keyword>
<dbReference type="Pfam" id="PF18962">
    <property type="entry name" value="Por_Secre_tail"/>
    <property type="match status" value="1"/>
</dbReference>
<name>A0ABP7YWH0_9SPHI</name>
<dbReference type="Proteomes" id="UP001500101">
    <property type="component" value="Unassembled WGS sequence"/>
</dbReference>
<organism evidence="2 3">
    <name type="scientific">Sphingobacterium kyonggiense</name>
    <dbReference type="NCBI Taxonomy" id="714075"/>
    <lineage>
        <taxon>Bacteria</taxon>
        <taxon>Pseudomonadati</taxon>
        <taxon>Bacteroidota</taxon>
        <taxon>Sphingobacteriia</taxon>
        <taxon>Sphingobacteriales</taxon>
        <taxon>Sphingobacteriaceae</taxon>
        <taxon>Sphingobacterium</taxon>
    </lineage>
</organism>
<evidence type="ECO:0000313" key="3">
    <source>
        <dbReference type="Proteomes" id="UP001500101"/>
    </source>
</evidence>
<evidence type="ECO:0000259" key="1">
    <source>
        <dbReference type="Pfam" id="PF18962"/>
    </source>
</evidence>
<proteinExistence type="predicted"/>
<comment type="caution">
    <text evidence="2">The sequence shown here is derived from an EMBL/GenBank/DDBJ whole genome shotgun (WGS) entry which is preliminary data.</text>
</comment>
<feature type="domain" description="Secretion system C-terminal sorting" evidence="1">
    <location>
        <begin position="73"/>
        <end position="151"/>
    </location>
</feature>